<name>A0A5M4FB26_9ACTN</name>
<dbReference type="InterPro" id="IPR012495">
    <property type="entry name" value="TadE-like_dom"/>
</dbReference>
<dbReference type="OrthoDB" id="4220102at2"/>
<feature type="compositionally biased region" description="Low complexity" evidence="1">
    <location>
        <begin position="1"/>
        <end position="44"/>
    </location>
</feature>
<feature type="domain" description="TadE-like" evidence="3">
    <location>
        <begin position="58"/>
        <end position="99"/>
    </location>
</feature>
<evidence type="ECO:0000259" key="3">
    <source>
        <dbReference type="Pfam" id="PF07811"/>
    </source>
</evidence>
<accession>A0A5M4FB26</accession>
<protein>
    <submittedName>
        <fullName evidence="4">Pilus assembly protein</fullName>
    </submittedName>
</protein>
<gene>
    <name evidence="4" type="ORF">ESP70_015325</name>
</gene>
<evidence type="ECO:0000256" key="1">
    <source>
        <dbReference type="SAM" id="MobiDB-lite"/>
    </source>
</evidence>
<keyword evidence="2" id="KW-1133">Transmembrane helix</keyword>
<comment type="caution">
    <text evidence="4">The sequence shown here is derived from an EMBL/GenBank/DDBJ whole genome shotgun (WGS) entry which is preliminary data.</text>
</comment>
<evidence type="ECO:0000313" key="4">
    <source>
        <dbReference type="EMBL" id="KAA1395525.1"/>
    </source>
</evidence>
<feature type="transmembrane region" description="Helical" evidence="2">
    <location>
        <begin position="66"/>
        <end position="87"/>
    </location>
</feature>
<proteinExistence type="predicted"/>
<dbReference type="Pfam" id="PF07811">
    <property type="entry name" value="TadE"/>
    <property type="match status" value="1"/>
</dbReference>
<keyword evidence="5" id="KW-1185">Reference proteome</keyword>
<sequence length="185" mass="19781">MQASTSAAPPRSSGPSSRRSSSSSRSWSPRSSRASSRTTPTRSSKVPTPELRVRRERGTSAVEFSIIAPVFLLLIFTIIQAGLYLYARNTAQSASREGVSYLRLAGNNSDPRAFVNAAEDVTEGYATKIGRLKNVTAVGSIDTKTGRVTMLVIGDAVLPLGGSVEIQQSSEATLEQFRGDTRDSP</sequence>
<evidence type="ECO:0000313" key="5">
    <source>
        <dbReference type="Proteomes" id="UP000380867"/>
    </source>
</evidence>
<dbReference type="Proteomes" id="UP000380867">
    <property type="component" value="Unassembled WGS sequence"/>
</dbReference>
<keyword evidence="2" id="KW-0812">Transmembrane</keyword>
<feature type="region of interest" description="Disordered" evidence="1">
    <location>
        <begin position="1"/>
        <end position="54"/>
    </location>
</feature>
<evidence type="ECO:0000256" key="2">
    <source>
        <dbReference type="SAM" id="Phobius"/>
    </source>
</evidence>
<dbReference type="AlphaFoldDB" id="A0A5M4FB26"/>
<keyword evidence="2" id="KW-0472">Membrane</keyword>
<organism evidence="4 5">
    <name type="scientific">Aeromicrobium ginsengisoli</name>
    <dbReference type="NCBI Taxonomy" id="363867"/>
    <lineage>
        <taxon>Bacteria</taxon>
        <taxon>Bacillati</taxon>
        <taxon>Actinomycetota</taxon>
        <taxon>Actinomycetes</taxon>
        <taxon>Propionibacteriales</taxon>
        <taxon>Nocardioidaceae</taxon>
        <taxon>Aeromicrobium</taxon>
    </lineage>
</organism>
<reference evidence="4" key="1">
    <citation type="submission" date="2019-09" db="EMBL/GenBank/DDBJ databases">
        <authorList>
            <person name="Li J."/>
        </authorList>
    </citation>
    <scope>NUCLEOTIDE SEQUENCE [LARGE SCALE GENOMIC DNA]</scope>
    <source>
        <strain evidence="4">JCM 14732</strain>
    </source>
</reference>
<dbReference type="EMBL" id="SDPQ02000003">
    <property type="protein sequence ID" value="KAA1395525.1"/>
    <property type="molecule type" value="Genomic_DNA"/>
</dbReference>